<proteinExistence type="predicted"/>
<dbReference type="EMBL" id="KX774321">
    <property type="protein sequence ID" value="AOZ63701.1"/>
    <property type="molecule type" value="Genomic_DNA"/>
</dbReference>
<keyword evidence="3" id="KW-1185">Reference proteome</keyword>
<reference evidence="3" key="1">
    <citation type="submission" date="2016-08" db="EMBL/GenBank/DDBJ databases">
        <authorList>
            <person name="Seilhamer J.J."/>
        </authorList>
    </citation>
    <scope>NUCLEOTIDE SEQUENCE [LARGE SCALE GENOMIC DNA]</scope>
</reference>
<name>A0A1I9SA95_9CAUD</name>
<evidence type="ECO:0000259" key="1">
    <source>
        <dbReference type="Pfam" id="PF23904"/>
    </source>
</evidence>
<evidence type="ECO:0000313" key="3">
    <source>
        <dbReference type="Proteomes" id="UP000224902"/>
    </source>
</evidence>
<feature type="domain" description="DUF7246" evidence="1">
    <location>
        <begin position="2"/>
        <end position="94"/>
    </location>
</feature>
<accession>A0A1I9SA95</accession>
<gene>
    <name evidence="2" type="ORF">SEA_WEASELS2_112</name>
</gene>
<dbReference type="Pfam" id="PF23904">
    <property type="entry name" value="DUF7246"/>
    <property type="match status" value="1"/>
</dbReference>
<organism evidence="2 3">
    <name type="scientific">Rhodococcus phage Weasels2</name>
    <dbReference type="NCBI Taxonomy" id="1897437"/>
    <lineage>
        <taxon>Viruses</taxon>
        <taxon>Duplodnaviria</taxon>
        <taxon>Heunggongvirae</taxon>
        <taxon>Uroviricota</taxon>
        <taxon>Caudoviricetes</taxon>
        <taxon>Weaselvirus</taxon>
        <taxon>Weaselvirus weasel</taxon>
    </lineage>
</organism>
<dbReference type="InterPro" id="IPR055670">
    <property type="entry name" value="DUF7246"/>
</dbReference>
<protein>
    <recommendedName>
        <fullName evidence="1">DUF7246 domain-containing protein</fullName>
    </recommendedName>
</protein>
<dbReference type="Proteomes" id="UP000224902">
    <property type="component" value="Segment"/>
</dbReference>
<sequence length="96" mass="11535">MRKKKSVASKEPYHYTDDVYVVDFNFKEEPIKSGALLKIRNDRSVWVFECMYYNRALDVEWINLRSQTNGEWKSVRPDAITSLYVAKRSRRKVEQR</sequence>
<evidence type="ECO:0000313" key="2">
    <source>
        <dbReference type="EMBL" id="AOZ63701.1"/>
    </source>
</evidence>